<feature type="transmembrane region" description="Helical" evidence="7">
    <location>
        <begin position="338"/>
        <end position="356"/>
    </location>
</feature>
<dbReference type="CDD" id="cd17480">
    <property type="entry name" value="MFS_SLC40A1_like"/>
    <property type="match status" value="1"/>
</dbReference>
<evidence type="ECO:0000256" key="5">
    <source>
        <dbReference type="ARBA" id="ARBA00022989"/>
    </source>
</evidence>
<dbReference type="InterPro" id="IPR009716">
    <property type="entry name" value="Ferroportin-1"/>
</dbReference>
<keyword evidence="3 7" id="KW-0813">Transport</keyword>
<keyword evidence="5 7" id="KW-1133">Transmembrane helix</keyword>
<organism evidence="9 10">
    <name type="scientific">Aspergillus glaucus CBS 516.65</name>
    <dbReference type="NCBI Taxonomy" id="1160497"/>
    <lineage>
        <taxon>Eukaryota</taxon>
        <taxon>Fungi</taxon>
        <taxon>Dikarya</taxon>
        <taxon>Ascomycota</taxon>
        <taxon>Pezizomycotina</taxon>
        <taxon>Eurotiomycetes</taxon>
        <taxon>Eurotiomycetidae</taxon>
        <taxon>Eurotiales</taxon>
        <taxon>Aspergillaceae</taxon>
        <taxon>Aspergillus</taxon>
        <taxon>Aspergillus subgen. Aspergillus</taxon>
    </lineage>
</organism>
<keyword evidence="7" id="KW-0406">Ion transport</keyword>
<gene>
    <name evidence="9" type="ORF">ASPGLDRAFT_132820</name>
</gene>
<comment type="caution">
    <text evidence="7">Lacks conserved residue(s) required for the propagation of feature annotation.</text>
</comment>
<dbReference type="InterPro" id="IPR036259">
    <property type="entry name" value="MFS_trans_sf"/>
</dbReference>
<dbReference type="PANTHER" id="PTHR11660:SF57">
    <property type="entry name" value="SOLUTE CARRIER FAMILY 40 MEMBER"/>
    <property type="match status" value="1"/>
</dbReference>
<feature type="transmembrane region" description="Helical" evidence="7">
    <location>
        <begin position="362"/>
        <end position="385"/>
    </location>
</feature>
<dbReference type="Pfam" id="PF06963">
    <property type="entry name" value="FPN1"/>
    <property type="match status" value="1"/>
</dbReference>
<dbReference type="GO" id="GO:0005381">
    <property type="term" value="F:iron ion transmembrane transporter activity"/>
    <property type="evidence" value="ECO:0007669"/>
    <property type="project" value="UniProtKB-UniRule"/>
</dbReference>
<evidence type="ECO:0000256" key="1">
    <source>
        <dbReference type="ARBA" id="ARBA00004141"/>
    </source>
</evidence>
<evidence type="ECO:0000256" key="4">
    <source>
        <dbReference type="ARBA" id="ARBA00022692"/>
    </source>
</evidence>
<evidence type="ECO:0000256" key="6">
    <source>
        <dbReference type="ARBA" id="ARBA00023136"/>
    </source>
</evidence>
<feature type="transmembrane region" description="Helical" evidence="7">
    <location>
        <begin position="45"/>
        <end position="68"/>
    </location>
</feature>
<feature type="transmembrane region" description="Helical" evidence="7">
    <location>
        <begin position="429"/>
        <end position="451"/>
    </location>
</feature>
<dbReference type="EMBL" id="KV878906">
    <property type="protein sequence ID" value="OJJ81453.1"/>
    <property type="molecule type" value="Genomic_DNA"/>
</dbReference>
<keyword evidence="10" id="KW-1185">Reference proteome</keyword>
<feature type="transmembrane region" description="Helical" evidence="7">
    <location>
        <begin position="269"/>
        <end position="295"/>
    </location>
</feature>
<feature type="region of interest" description="Disordered" evidence="8">
    <location>
        <begin position="1"/>
        <end position="20"/>
    </location>
</feature>
<comment type="similarity">
    <text evidence="2 7">Belongs to the ferroportin (FP) (TC 2.A.100) family. SLC40A subfamily.</text>
</comment>
<dbReference type="Proteomes" id="UP000184300">
    <property type="component" value="Unassembled WGS sequence"/>
</dbReference>
<evidence type="ECO:0000256" key="2">
    <source>
        <dbReference type="ARBA" id="ARBA00006279"/>
    </source>
</evidence>
<dbReference type="STRING" id="1160497.A0A1L9VC28"/>
<dbReference type="Gene3D" id="1.20.1250.20">
    <property type="entry name" value="MFS general substrate transporter like domains"/>
    <property type="match status" value="1"/>
</dbReference>
<dbReference type="SUPFAM" id="SSF103473">
    <property type="entry name" value="MFS general substrate transporter"/>
    <property type="match status" value="1"/>
</dbReference>
<comment type="function">
    <text evidence="7">May be involved in iron transport and iron homeostasis.</text>
</comment>
<dbReference type="PANTHER" id="PTHR11660">
    <property type="entry name" value="SOLUTE CARRIER FAMILY 40 MEMBER"/>
    <property type="match status" value="1"/>
</dbReference>
<dbReference type="RefSeq" id="XP_022398151.1">
    <property type="nucleotide sequence ID" value="XM_022541152.1"/>
</dbReference>
<dbReference type="VEuPathDB" id="FungiDB:ASPGLDRAFT_132820"/>
<dbReference type="GeneID" id="34457413"/>
<dbReference type="OrthoDB" id="648861at2759"/>
<protein>
    <recommendedName>
        <fullName evidence="7">Solute carrier family 40 member</fullName>
    </recommendedName>
</protein>
<accession>A0A1L9VC28</accession>
<reference evidence="10" key="1">
    <citation type="journal article" date="2017" name="Genome Biol.">
        <title>Comparative genomics reveals high biological diversity and specific adaptations in the industrially and medically important fungal genus Aspergillus.</title>
        <authorList>
            <person name="de Vries R.P."/>
            <person name="Riley R."/>
            <person name="Wiebenga A."/>
            <person name="Aguilar-Osorio G."/>
            <person name="Amillis S."/>
            <person name="Uchima C.A."/>
            <person name="Anderluh G."/>
            <person name="Asadollahi M."/>
            <person name="Askin M."/>
            <person name="Barry K."/>
            <person name="Battaglia E."/>
            <person name="Bayram O."/>
            <person name="Benocci T."/>
            <person name="Braus-Stromeyer S.A."/>
            <person name="Caldana C."/>
            <person name="Canovas D."/>
            <person name="Cerqueira G.C."/>
            <person name="Chen F."/>
            <person name="Chen W."/>
            <person name="Choi C."/>
            <person name="Clum A."/>
            <person name="Dos Santos R.A."/>
            <person name="Damasio A.R."/>
            <person name="Diallinas G."/>
            <person name="Emri T."/>
            <person name="Fekete E."/>
            <person name="Flipphi M."/>
            <person name="Freyberg S."/>
            <person name="Gallo A."/>
            <person name="Gournas C."/>
            <person name="Habgood R."/>
            <person name="Hainaut M."/>
            <person name="Harispe M.L."/>
            <person name="Henrissat B."/>
            <person name="Hilden K.S."/>
            <person name="Hope R."/>
            <person name="Hossain A."/>
            <person name="Karabika E."/>
            <person name="Karaffa L."/>
            <person name="Karanyi Z."/>
            <person name="Krasevec N."/>
            <person name="Kuo A."/>
            <person name="Kusch H."/>
            <person name="LaButti K."/>
            <person name="Lagendijk E.L."/>
            <person name="Lapidus A."/>
            <person name="Levasseur A."/>
            <person name="Lindquist E."/>
            <person name="Lipzen A."/>
            <person name="Logrieco A.F."/>
            <person name="MacCabe A."/>
            <person name="Maekelae M.R."/>
            <person name="Malavazi I."/>
            <person name="Melin P."/>
            <person name="Meyer V."/>
            <person name="Mielnichuk N."/>
            <person name="Miskei M."/>
            <person name="Molnar A.P."/>
            <person name="Mule G."/>
            <person name="Ngan C.Y."/>
            <person name="Orejas M."/>
            <person name="Orosz E."/>
            <person name="Ouedraogo J.P."/>
            <person name="Overkamp K.M."/>
            <person name="Park H.-S."/>
            <person name="Perrone G."/>
            <person name="Piumi F."/>
            <person name="Punt P.J."/>
            <person name="Ram A.F."/>
            <person name="Ramon A."/>
            <person name="Rauscher S."/>
            <person name="Record E."/>
            <person name="Riano-Pachon D.M."/>
            <person name="Robert V."/>
            <person name="Roehrig J."/>
            <person name="Ruller R."/>
            <person name="Salamov A."/>
            <person name="Salih N.S."/>
            <person name="Samson R.A."/>
            <person name="Sandor E."/>
            <person name="Sanguinetti M."/>
            <person name="Schuetze T."/>
            <person name="Sepcic K."/>
            <person name="Shelest E."/>
            <person name="Sherlock G."/>
            <person name="Sophianopoulou V."/>
            <person name="Squina F.M."/>
            <person name="Sun H."/>
            <person name="Susca A."/>
            <person name="Todd R.B."/>
            <person name="Tsang A."/>
            <person name="Unkles S.E."/>
            <person name="van de Wiele N."/>
            <person name="van Rossen-Uffink D."/>
            <person name="Oliveira J.V."/>
            <person name="Vesth T.C."/>
            <person name="Visser J."/>
            <person name="Yu J.-H."/>
            <person name="Zhou M."/>
            <person name="Andersen M.R."/>
            <person name="Archer D.B."/>
            <person name="Baker S.E."/>
            <person name="Benoit I."/>
            <person name="Brakhage A.A."/>
            <person name="Braus G.H."/>
            <person name="Fischer R."/>
            <person name="Frisvad J.C."/>
            <person name="Goldman G.H."/>
            <person name="Houbraken J."/>
            <person name="Oakley B."/>
            <person name="Pocsi I."/>
            <person name="Scazzocchio C."/>
            <person name="Seiboth B."/>
            <person name="vanKuyk P.A."/>
            <person name="Wortman J."/>
            <person name="Dyer P.S."/>
            <person name="Grigoriev I.V."/>
        </authorList>
    </citation>
    <scope>NUCLEOTIDE SEQUENCE [LARGE SCALE GENOMIC DNA]</scope>
    <source>
        <strain evidence="10">CBS 516.65</strain>
    </source>
</reference>
<dbReference type="GO" id="GO:0016020">
    <property type="term" value="C:membrane"/>
    <property type="evidence" value="ECO:0007669"/>
    <property type="project" value="UniProtKB-SubCell"/>
</dbReference>
<evidence type="ECO:0000256" key="8">
    <source>
        <dbReference type="SAM" id="MobiDB-lite"/>
    </source>
</evidence>
<evidence type="ECO:0000313" key="10">
    <source>
        <dbReference type="Proteomes" id="UP000184300"/>
    </source>
</evidence>
<evidence type="ECO:0000256" key="3">
    <source>
        <dbReference type="ARBA" id="ARBA00022448"/>
    </source>
</evidence>
<evidence type="ECO:0000256" key="7">
    <source>
        <dbReference type="RuleBase" id="RU365065"/>
    </source>
</evidence>
<name>A0A1L9VC28_ASPGL</name>
<sequence>MESSSIAEPLLSGPDSESPRSSKQVLIRLYISHFLSTWNSRMFEFGAVLFLASIFQGTLLYASVYALVRSLAAVVCSSWLGSVVDRANRLRAVRQSIVWQRVPVAASCACFVVLLGTVKTPTTVSHGLFVGVSLLACVEKLAATANTVSVERDWAVVISDILDVSRQDLNASMRRIDLFCKLLAPVFISLLDGLSTKAAIWTVFGMNAVSVVVEYGAIAQQVYKAVPELARNENNETTLEESESSTRNIVDYIKQSTIIPWREYTSHSVFLASFSLSLLYLTVLSFGTTMVTYLLHTGFSPLEVSGMRIGSVIAELSGTWAAPFIMDRIGPIRSGLWFLNWQSCCLAAAAAGYIFLDPSSRMVAVSLIVGVSWSRIGLWGFDLAVQFLVQEGIDENSRARFSSTEMALQNVFELLSFATTIIFPRPEQFKYPVLISYGAIVLAVICFAGYVRKERGHLLHLSKLCYGTDKMERLNNSLISRHS</sequence>
<evidence type="ECO:0000313" key="9">
    <source>
        <dbReference type="EMBL" id="OJJ81453.1"/>
    </source>
</evidence>
<dbReference type="AlphaFoldDB" id="A0A1L9VC28"/>
<keyword evidence="6 7" id="KW-0472">Membrane</keyword>
<proteinExistence type="inferred from homology"/>
<comment type="subcellular location">
    <subcellularLocation>
        <location evidence="1 7">Membrane</location>
        <topology evidence="1 7">Multi-pass membrane protein</topology>
    </subcellularLocation>
</comment>
<keyword evidence="4 7" id="KW-0812">Transmembrane</keyword>